<dbReference type="CDD" id="cd09274">
    <property type="entry name" value="RNase_HI_RT_Ty3"/>
    <property type="match status" value="1"/>
</dbReference>
<dbReference type="GO" id="GO:0006508">
    <property type="term" value="P:proteolysis"/>
    <property type="evidence" value="ECO:0007669"/>
    <property type="project" value="UniProtKB-KW"/>
</dbReference>
<dbReference type="InterPro" id="IPR001969">
    <property type="entry name" value="Aspartic_peptidase_AS"/>
</dbReference>
<dbReference type="Pfam" id="PF00098">
    <property type="entry name" value="zf-CCHC"/>
    <property type="match status" value="1"/>
</dbReference>
<dbReference type="InterPro" id="IPR050951">
    <property type="entry name" value="Retrovirus_Pol_polyprotein"/>
</dbReference>
<reference evidence="13" key="1">
    <citation type="submission" date="2023-03" db="EMBL/GenBank/DDBJ databases">
        <title>Chromosome-scale reference genome and RAD-based genetic map of yellow starthistle (Centaurea solstitialis) reveal putative structural variation and QTLs associated with invader traits.</title>
        <authorList>
            <person name="Reatini B."/>
            <person name="Cang F.A."/>
            <person name="Jiang Q."/>
            <person name="Mckibben M.T.W."/>
            <person name="Barker M.S."/>
            <person name="Rieseberg L.H."/>
            <person name="Dlugosch K.M."/>
        </authorList>
    </citation>
    <scope>NUCLEOTIDE SEQUENCE</scope>
    <source>
        <strain evidence="13">CAN-66</strain>
        <tissue evidence="13">Leaf</tissue>
    </source>
</reference>
<proteinExistence type="predicted"/>
<keyword evidence="14" id="KW-1185">Reference proteome</keyword>
<dbReference type="FunFam" id="3.10.20.370:FF:000001">
    <property type="entry name" value="Retrovirus-related Pol polyprotein from transposon 17.6-like protein"/>
    <property type="match status" value="1"/>
</dbReference>
<dbReference type="GO" id="GO:0008270">
    <property type="term" value="F:zinc ion binding"/>
    <property type="evidence" value="ECO:0007669"/>
    <property type="project" value="UniProtKB-KW"/>
</dbReference>
<evidence type="ECO:0000256" key="3">
    <source>
        <dbReference type="ARBA" id="ARBA00022679"/>
    </source>
</evidence>
<dbReference type="InterPro" id="IPR021109">
    <property type="entry name" value="Peptidase_aspartic_dom_sf"/>
</dbReference>
<dbReference type="SMART" id="SM00343">
    <property type="entry name" value="ZnF_C2HC"/>
    <property type="match status" value="1"/>
</dbReference>
<dbReference type="GO" id="GO:0015074">
    <property type="term" value="P:DNA integration"/>
    <property type="evidence" value="ECO:0007669"/>
    <property type="project" value="InterPro"/>
</dbReference>
<dbReference type="InterPro" id="IPR001878">
    <property type="entry name" value="Znf_CCHC"/>
</dbReference>
<dbReference type="Pfam" id="PF17921">
    <property type="entry name" value="Integrase_H2C2"/>
    <property type="match status" value="1"/>
</dbReference>
<dbReference type="InterPro" id="IPR001584">
    <property type="entry name" value="Integrase_cat-core"/>
</dbReference>
<dbReference type="PROSITE" id="PS50878">
    <property type="entry name" value="RT_POL"/>
    <property type="match status" value="1"/>
</dbReference>
<dbReference type="GO" id="GO:0004190">
    <property type="term" value="F:aspartic-type endopeptidase activity"/>
    <property type="evidence" value="ECO:0007669"/>
    <property type="project" value="InterPro"/>
</dbReference>
<feature type="domain" description="CCHC-type" evidence="10">
    <location>
        <begin position="5"/>
        <end position="20"/>
    </location>
</feature>
<dbReference type="PANTHER" id="PTHR37984">
    <property type="entry name" value="PROTEIN CBG26694"/>
    <property type="match status" value="1"/>
</dbReference>
<evidence type="ECO:0000313" key="13">
    <source>
        <dbReference type="EMBL" id="KAJ9536301.1"/>
    </source>
</evidence>
<evidence type="ECO:0000256" key="2">
    <source>
        <dbReference type="ARBA" id="ARBA00022670"/>
    </source>
</evidence>
<dbReference type="FunFam" id="3.30.70.270:FF:000020">
    <property type="entry name" value="Transposon Tf2-6 polyprotein-like Protein"/>
    <property type="match status" value="1"/>
</dbReference>
<dbReference type="PROSITE" id="PS50994">
    <property type="entry name" value="INTEGRASE"/>
    <property type="match status" value="1"/>
</dbReference>
<dbReference type="PROSITE" id="PS00141">
    <property type="entry name" value="ASP_PROTEASE"/>
    <property type="match status" value="1"/>
</dbReference>
<evidence type="ECO:0000256" key="5">
    <source>
        <dbReference type="ARBA" id="ARBA00022722"/>
    </source>
</evidence>
<sequence>MTGACYNCGQRGHLARDCKQGPKDNAKDKEKQSTSGGRVFALSADKSTAGMVSGTLSIDGRDLYALFDTGATHLIISEIFEQHLKPYAQPTEFPLVISTLMGYSVCILSEFQNCPLFVGDRIWEVTLLPMRMDHFDIILGIDWLYKHRVTIDCESKKVIFGDIYAPEYVFQGVSPKKGTRVISTIKVEAITGQERERFLAALQDPKEVCLKLEDIPVVSEFPEVFPDELPGVPPEREVEFTIDLVPGAAPISKAPYRMAPAEMKELKEQLEDLLSRGFIRPSVSPWGAPVLFVKKKDGSMRLCINYRELNRVTIRNKYPLPRIDDLFDQLQGAKYFSKIDLRSGYHQLRIRDQDIPKTAFRTRYGHYEFIVMPFGLTNAPAVFMDLMNRTFKDHLDEFIIVFIDDILVYSKSKEDHEAHLRITLETLQSKKLYAKFSKCEFWLEQVAFLGHIISSEGIKVDPAKVESISNWPKPKNVSEVRSFLGLAGYYRRFVENFSKIALPLTRLLRKGVKFVWGEDQEKSFEELRKRLITTPILALPSGSEGFQIYSDASKSGLGCVLMQHGRVIAYASRQLKPYEVNYPTHDLELAAVIFALKIWHHYLYGETCDIFTDHKSLKYIFTQKELNMRQRRWLELLKDYDVRIQYHPGKANVVADALSRKSSGSISSLIAQPHIAFDLERMGINLCYHGGNEMLASLTVEPTLVSRIKEAQQQDGELWAILQKAKGDPQTEFRVDDKGTIWFHNRLCVPNNPELKEAVLSEAHNSSFSIHPRSTKMYRDLKQYFWWNGMKRDVAEYVVKYLTCQKVKIEHQRASGLLQPLEIPVWKWEHISMDFVTGLPKTQRRHDVIWVIVDRLTKSAHFLPIQETYPVSKLSDIFQREIVRLHGTPVSITSDRDPRFTSRFWKSLHQAWGTRLTMSSAFHPQTDGQTE</sequence>
<keyword evidence="9" id="KW-0863">Zinc-finger</keyword>
<evidence type="ECO:0000256" key="8">
    <source>
        <dbReference type="ARBA" id="ARBA00022918"/>
    </source>
</evidence>
<dbReference type="GO" id="GO:0003964">
    <property type="term" value="F:RNA-directed DNA polymerase activity"/>
    <property type="evidence" value="ECO:0007669"/>
    <property type="project" value="UniProtKB-KW"/>
</dbReference>
<dbReference type="Gene3D" id="1.10.340.70">
    <property type="match status" value="1"/>
</dbReference>
<dbReference type="Gene3D" id="2.40.70.10">
    <property type="entry name" value="Acid Proteases"/>
    <property type="match status" value="1"/>
</dbReference>
<keyword evidence="7" id="KW-0378">Hydrolase</keyword>
<name>A0AA38W5U2_9ASTR</name>
<feature type="domain" description="Integrase catalytic" evidence="12">
    <location>
        <begin position="820"/>
        <end position="931"/>
    </location>
</feature>
<dbReference type="Gene3D" id="3.30.420.10">
    <property type="entry name" value="Ribonuclease H-like superfamily/Ribonuclease H"/>
    <property type="match status" value="2"/>
</dbReference>
<evidence type="ECO:0000259" key="11">
    <source>
        <dbReference type="PROSITE" id="PS50878"/>
    </source>
</evidence>
<dbReference type="SUPFAM" id="SSF50630">
    <property type="entry name" value="Acid proteases"/>
    <property type="match status" value="1"/>
</dbReference>
<dbReference type="Pfam" id="PF08284">
    <property type="entry name" value="RVP_2"/>
    <property type="match status" value="1"/>
</dbReference>
<dbReference type="AlphaFoldDB" id="A0AA38W5U2"/>
<dbReference type="InterPro" id="IPR041588">
    <property type="entry name" value="Integrase_H2C2"/>
</dbReference>
<dbReference type="SUPFAM" id="SSF56672">
    <property type="entry name" value="DNA/RNA polymerases"/>
    <property type="match status" value="1"/>
</dbReference>
<dbReference type="PANTHER" id="PTHR37984:SF5">
    <property type="entry name" value="PROTEIN NYNRIN-LIKE"/>
    <property type="match status" value="1"/>
</dbReference>
<dbReference type="SUPFAM" id="SSF53098">
    <property type="entry name" value="Ribonuclease H-like"/>
    <property type="match status" value="1"/>
</dbReference>
<dbReference type="CDD" id="cd01647">
    <property type="entry name" value="RT_LTR"/>
    <property type="match status" value="1"/>
</dbReference>
<evidence type="ECO:0000256" key="1">
    <source>
        <dbReference type="ARBA" id="ARBA00012493"/>
    </source>
</evidence>
<dbReference type="GO" id="GO:0004519">
    <property type="term" value="F:endonuclease activity"/>
    <property type="evidence" value="ECO:0007669"/>
    <property type="project" value="UniProtKB-KW"/>
</dbReference>
<evidence type="ECO:0000256" key="4">
    <source>
        <dbReference type="ARBA" id="ARBA00022695"/>
    </source>
</evidence>
<dbReference type="Pfam" id="PF17917">
    <property type="entry name" value="RT_RNaseH"/>
    <property type="match status" value="1"/>
</dbReference>
<evidence type="ECO:0000256" key="6">
    <source>
        <dbReference type="ARBA" id="ARBA00022759"/>
    </source>
</evidence>
<dbReference type="InterPro" id="IPR036875">
    <property type="entry name" value="Znf_CCHC_sf"/>
</dbReference>
<dbReference type="InterPro" id="IPR000477">
    <property type="entry name" value="RT_dom"/>
</dbReference>
<comment type="caution">
    <text evidence="13">The sequence shown here is derived from an EMBL/GenBank/DDBJ whole genome shotgun (WGS) entry which is preliminary data.</text>
</comment>
<keyword evidence="5" id="KW-0540">Nuclease</keyword>
<dbReference type="Proteomes" id="UP001172457">
    <property type="component" value="Unassembled WGS sequence"/>
</dbReference>
<dbReference type="Pfam" id="PF00078">
    <property type="entry name" value="RVT_1"/>
    <property type="match status" value="1"/>
</dbReference>
<dbReference type="InterPro" id="IPR043502">
    <property type="entry name" value="DNA/RNA_pol_sf"/>
</dbReference>
<dbReference type="Gene3D" id="3.30.70.270">
    <property type="match status" value="2"/>
</dbReference>
<dbReference type="Gene3D" id="3.10.10.10">
    <property type="entry name" value="HIV Type 1 Reverse Transcriptase, subunit A, domain 1"/>
    <property type="match status" value="1"/>
</dbReference>
<keyword evidence="4" id="KW-0548">Nucleotidyltransferase</keyword>
<dbReference type="FunFam" id="3.10.10.10:FF:000007">
    <property type="entry name" value="Retrovirus-related Pol polyprotein from transposon 17.6-like Protein"/>
    <property type="match status" value="1"/>
</dbReference>
<feature type="domain" description="Reverse transcriptase" evidence="11">
    <location>
        <begin position="274"/>
        <end position="453"/>
    </location>
</feature>
<dbReference type="SUPFAM" id="SSF57756">
    <property type="entry name" value="Retrovirus zinc finger-like domains"/>
    <property type="match status" value="1"/>
</dbReference>
<dbReference type="Gene3D" id="4.10.60.10">
    <property type="entry name" value="Zinc finger, CCHC-type"/>
    <property type="match status" value="1"/>
</dbReference>
<keyword evidence="3" id="KW-0808">Transferase</keyword>
<dbReference type="InterPro" id="IPR043128">
    <property type="entry name" value="Rev_trsase/Diguanyl_cyclase"/>
</dbReference>
<dbReference type="InterPro" id="IPR012337">
    <property type="entry name" value="RNaseH-like_sf"/>
</dbReference>
<keyword evidence="8" id="KW-0695">RNA-directed DNA polymerase</keyword>
<keyword evidence="6" id="KW-0255">Endonuclease</keyword>
<keyword evidence="9" id="KW-0479">Metal-binding</keyword>
<dbReference type="EMBL" id="JARYMX010000035">
    <property type="protein sequence ID" value="KAJ9536301.1"/>
    <property type="molecule type" value="Genomic_DNA"/>
</dbReference>
<accession>A0AA38W5U2</accession>
<dbReference type="CDD" id="cd00303">
    <property type="entry name" value="retropepsin_like"/>
    <property type="match status" value="1"/>
</dbReference>
<dbReference type="InterPro" id="IPR041373">
    <property type="entry name" value="RT_RNaseH"/>
</dbReference>
<evidence type="ECO:0000313" key="14">
    <source>
        <dbReference type="Proteomes" id="UP001172457"/>
    </source>
</evidence>
<evidence type="ECO:0000256" key="9">
    <source>
        <dbReference type="PROSITE-ProRule" id="PRU00047"/>
    </source>
</evidence>
<dbReference type="EC" id="2.7.7.49" evidence="1"/>
<dbReference type="PROSITE" id="PS50158">
    <property type="entry name" value="ZF_CCHC"/>
    <property type="match status" value="1"/>
</dbReference>
<evidence type="ECO:0000256" key="7">
    <source>
        <dbReference type="ARBA" id="ARBA00022801"/>
    </source>
</evidence>
<keyword evidence="9" id="KW-0862">Zinc</keyword>
<evidence type="ECO:0000259" key="10">
    <source>
        <dbReference type="PROSITE" id="PS50158"/>
    </source>
</evidence>
<evidence type="ECO:0000259" key="12">
    <source>
        <dbReference type="PROSITE" id="PS50994"/>
    </source>
</evidence>
<dbReference type="GO" id="GO:0003676">
    <property type="term" value="F:nucleic acid binding"/>
    <property type="evidence" value="ECO:0007669"/>
    <property type="project" value="InterPro"/>
</dbReference>
<organism evidence="13 14">
    <name type="scientific">Centaurea solstitialis</name>
    <name type="common">yellow star-thistle</name>
    <dbReference type="NCBI Taxonomy" id="347529"/>
    <lineage>
        <taxon>Eukaryota</taxon>
        <taxon>Viridiplantae</taxon>
        <taxon>Streptophyta</taxon>
        <taxon>Embryophyta</taxon>
        <taxon>Tracheophyta</taxon>
        <taxon>Spermatophyta</taxon>
        <taxon>Magnoliopsida</taxon>
        <taxon>eudicotyledons</taxon>
        <taxon>Gunneridae</taxon>
        <taxon>Pentapetalae</taxon>
        <taxon>asterids</taxon>
        <taxon>campanulids</taxon>
        <taxon>Asterales</taxon>
        <taxon>Asteraceae</taxon>
        <taxon>Carduoideae</taxon>
        <taxon>Cardueae</taxon>
        <taxon>Centaureinae</taxon>
        <taxon>Centaurea</taxon>
    </lineage>
</organism>
<keyword evidence="2" id="KW-0645">Protease</keyword>
<dbReference type="InterPro" id="IPR036397">
    <property type="entry name" value="RNaseH_sf"/>
</dbReference>
<gene>
    <name evidence="13" type="ORF">OSB04_un000510</name>
</gene>
<protein>
    <recommendedName>
        <fullName evidence="1">RNA-directed DNA polymerase</fullName>
        <ecNumber evidence="1">2.7.7.49</ecNumber>
    </recommendedName>
</protein>